<protein>
    <submittedName>
        <fullName evidence="1">Uncharacterized protein</fullName>
    </submittedName>
</protein>
<dbReference type="EMBL" id="JRES01000675">
    <property type="protein sequence ID" value="KNC29342.1"/>
    <property type="molecule type" value="Genomic_DNA"/>
</dbReference>
<comment type="caution">
    <text evidence="1">The sequence shown here is derived from an EMBL/GenBank/DDBJ whole genome shotgun (WGS) entry which is preliminary data.</text>
</comment>
<proteinExistence type="predicted"/>
<gene>
    <name evidence="1" type="ORF">FF38_05253</name>
</gene>
<accession>A0A0L0CAR4</accession>
<reference evidence="1 2" key="1">
    <citation type="journal article" date="2015" name="Nat. Commun.">
        <title>Lucilia cuprina genome unlocks parasitic fly biology to underpin future interventions.</title>
        <authorList>
            <person name="Anstead C.A."/>
            <person name="Korhonen P.K."/>
            <person name="Young N.D."/>
            <person name="Hall R.S."/>
            <person name="Jex A.R."/>
            <person name="Murali S.C."/>
            <person name="Hughes D.S."/>
            <person name="Lee S.F."/>
            <person name="Perry T."/>
            <person name="Stroehlein A.J."/>
            <person name="Ansell B.R."/>
            <person name="Breugelmans B."/>
            <person name="Hofmann A."/>
            <person name="Qu J."/>
            <person name="Dugan S."/>
            <person name="Lee S.L."/>
            <person name="Chao H."/>
            <person name="Dinh H."/>
            <person name="Han Y."/>
            <person name="Doddapaneni H.V."/>
            <person name="Worley K.C."/>
            <person name="Muzny D.M."/>
            <person name="Ioannidis P."/>
            <person name="Waterhouse R.M."/>
            <person name="Zdobnov E.M."/>
            <person name="James P.J."/>
            <person name="Bagnall N.H."/>
            <person name="Kotze A.C."/>
            <person name="Gibbs R.A."/>
            <person name="Richards S."/>
            <person name="Batterham P."/>
            <person name="Gasser R.B."/>
        </authorList>
    </citation>
    <scope>NUCLEOTIDE SEQUENCE [LARGE SCALE GENOMIC DNA]</scope>
    <source>
        <strain evidence="1 2">LS</strain>
        <tissue evidence="1">Full body</tissue>
    </source>
</reference>
<dbReference type="OrthoDB" id="330671at2759"/>
<name>A0A0L0CAR4_LUCCU</name>
<dbReference type="Gene3D" id="3.40.50.300">
    <property type="entry name" value="P-loop containing nucleotide triphosphate hydrolases"/>
    <property type="match status" value="1"/>
</dbReference>
<sequence>MAEVKRPLKALSEKENSPQMVILKAAVLLEAGWDQDVHEDWPMIVPPEESNVTVKRVIERNGLTD</sequence>
<evidence type="ECO:0000313" key="2">
    <source>
        <dbReference type="Proteomes" id="UP000037069"/>
    </source>
</evidence>
<keyword evidence="2" id="KW-1185">Reference proteome</keyword>
<dbReference type="AlphaFoldDB" id="A0A0L0CAR4"/>
<dbReference type="Proteomes" id="UP000037069">
    <property type="component" value="Unassembled WGS sequence"/>
</dbReference>
<dbReference type="InterPro" id="IPR027417">
    <property type="entry name" value="P-loop_NTPase"/>
</dbReference>
<organism evidence="1 2">
    <name type="scientific">Lucilia cuprina</name>
    <name type="common">Green bottle fly</name>
    <name type="synonym">Australian sheep blowfly</name>
    <dbReference type="NCBI Taxonomy" id="7375"/>
    <lineage>
        <taxon>Eukaryota</taxon>
        <taxon>Metazoa</taxon>
        <taxon>Ecdysozoa</taxon>
        <taxon>Arthropoda</taxon>
        <taxon>Hexapoda</taxon>
        <taxon>Insecta</taxon>
        <taxon>Pterygota</taxon>
        <taxon>Neoptera</taxon>
        <taxon>Endopterygota</taxon>
        <taxon>Diptera</taxon>
        <taxon>Brachycera</taxon>
        <taxon>Muscomorpha</taxon>
        <taxon>Oestroidea</taxon>
        <taxon>Calliphoridae</taxon>
        <taxon>Luciliinae</taxon>
        <taxon>Lucilia</taxon>
    </lineage>
</organism>
<evidence type="ECO:0000313" key="1">
    <source>
        <dbReference type="EMBL" id="KNC29342.1"/>
    </source>
</evidence>